<dbReference type="Gene3D" id="3.80.10.10">
    <property type="entry name" value="Ribonuclease Inhibitor"/>
    <property type="match status" value="1"/>
</dbReference>
<comment type="caution">
    <text evidence="1">The sequence shown here is derived from an EMBL/GenBank/DDBJ whole genome shotgun (WGS) entry which is preliminary data.</text>
</comment>
<dbReference type="Proteomes" id="UP000518752">
    <property type="component" value="Unassembled WGS sequence"/>
</dbReference>
<organism evidence="1 2">
    <name type="scientific">Collybiopsis confluens</name>
    <dbReference type="NCBI Taxonomy" id="2823264"/>
    <lineage>
        <taxon>Eukaryota</taxon>
        <taxon>Fungi</taxon>
        <taxon>Dikarya</taxon>
        <taxon>Basidiomycota</taxon>
        <taxon>Agaricomycotina</taxon>
        <taxon>Agaricomycetes</taxon>
        <taxon>Agaricomycetidae</taxon>
        <taxon>Agaricales</taxon>
        <taxon>Marasmiineae</taxon>
        <taxon>Omphalotaceae</taxon>
        <taxon>Collybiopsis</taxon>
    </lineage>
</organism>
<sequence>MANVKRLGLVNRTFLEKARQLQYQRLLIDKYDEKTKLRLKEISSSSLDHYVHTLTLCVHAWPASEQALTRWDGQIGDSFSVAAQIRSLFDSNYSQRKKLSQQKKRLDSRIQLVLEAATAFKRVRECELRWMEFLDCPPEFSSEVDFASETMSTFLSLLAIFPLRNTLTKLSLQIPTHIALNGLALVNLPLLEDLKVVLLKCQYAWTLDSDNAARYLGSENLANFISGLSNTLKILSISRLDPSIDLHRDFGRLFHLLFTVSQKGHTQPQHICSIRNLQLSHLAYQTSSSPSLHNRPDHPSWISDIISQQSRMHAFSSLTSLRIRDGHLSNNLADLSSLLASVAHQLVSFFLEYNLLTLREVEIVVQALSRPSSPLQYLGIEPRDLSPDVFDLLASALPQLKSLSLTCERISSSMRPDPLTEEDVRQNFPNLFFDLEECPMRYLHIRGIVWFLRELSCDLSPPLSNATA</sequence>
<evidence type="ECO:0000313" key="1">
    <source>
        <dbReference type="EMBL" id="KAF5390490.1"/>
    </source>
</evidence>
<name>A0A8H5HW20_9AGAR</name>
<evidence type="ECO:0000313" key="2">
    <source>
        <dbReference type="Proteomes" id="UP000518752"/>
    </source>
</evidence>
<dbReference type="EMBL" id="JAACJN010000015">
    <property type="protein sequence ID" value="KAF5390490.1"/>
    <property type="molecule type" value="Genomic_DNA"/>
</dbReference>
<gene>
    <name evidence="1" type="ORF">D9757_005182</name>
</gene>
<dbReference type="AlphaFoldDB" id="A0A8H5HW20"/>
<keyword evidence="2" id="KW-1185">Reference proteome</keyword>
<accession>A0A8H5HW20</accession>
<proteinExistence type="predicted"/>
<dbReference type="OrthoDB" id="3071584at2759"/>
<dbReference type="InterPro" id="IPR032675">
    <property type="entry name" value="LRR_dom_sf"/>
</dbReference>
<protein>
    <submittedName>
        <fullName evidence="1">Uncharacterized protein</fullName>
    </submittedName>
</protein>
<reference evidence="1 2" key="1">
    <citation type="journal article" date="2020" name="ISME J.">
        <title>Uncovering the hidden diversity of litter-decomposition mechanisms in mushroom-forming fungi.</title>
        <authorList>
            <person name="Floudas D."/>
            <person name="Bentzer J."/>
            <person name="Ahren D."/>
            <person name="Johansson T."/>
            <person name="Persson P."/>
            <person name="Tunlid A."/>
        </authorList>
    </citation>
    <scope>NUCLEOTIDE SEQUENCE [LARGE SCALE GENOMIC DNA]</scope>
    <source>
        <strain evidence="1 2">CBS 406.79</strain>
    </source>
</reference>
<dbReference type="SUPFAM" id="SSF52047">
    <property type="entry name" value="RNI-like"/>
    <property type="match status" value="1"/>
</dbReference>